<evidence type="ECO:0000256" key="2">
    <source>
        <dbReference type="ARBA" id="ARBA00023235"/>
    </source>
</evidence>
<comment type="function">
    <text evidence="3">Catalyzes the reversible conversion of ribose-5-phosphate to ribulose 5-phosphate.</text>
</comment>
<dbReference type="InterPro" id="IPR004788">
    <property type="entry name" value="Ribose5P_isomerase_type_A"/>
</dbReference>
<dbReference type="NCBIfam" id="TIGR00021">
    <property type="entry name" value="rpiA"/>
    <property type="match status" value="1"/>
</dbReference>
<evidence type="ECO:0000256" key="3">
    <source>
        <dbReference type="HAMAP-Rule" id="MF_00170"/>
    </source>
</evidence>
<keyword evidence="5" id="KW-1185">Reference proteome</keyword>
<dbReference type="PANTHER" id="PTHR43748:SF3">
    <property type="entry name" value="RIBOSE-5-PHOSPHATE ISOMERASE 3, CHLOROPLASTIC-RELATED"/>
    <property type="match status" value="1"/>
</dbReference>
<feature type="binding site" evidence="3">
    <location>
        <position position="123"/>
    </location>
    <ligand>
        <name>substrate</name>
    </ligand>
</feature>
<protein>
    <recommendedName>
        <fullName evidence="3">Ribose-5-phosphate isomerase A</fullName>
        <ecNumber evidence="3">5.3.1.6</ecNumber>
    </recommendedName>
    <alternativeName>
        <fullName evidence="3">Phosphoriboisomerase A</fullName>
        <shortName evidence="3">PRI</shortName>
    </alternativeName>
</protein>
<dbReference type="Proteomes" id="UP000199423">
    <property type="component" value="Unassembled WGS sequence"/>
</dbReference>
<dbReference type="EMBL" id="FPCH01000005">
    <property type="protein sequence ID" value="SFV39117.1"/>
    <property type="molecule type" value="Genomic_DNA"/>
</dbReference>
<feature type="binding site" evidence="3">
    <location>
        <begin position="28"/>
        <end position="31"/>
    </location>
    <ligand>
        <name>substrate</name>
    </ligand>
</feature>
<feature type="active site" description="Proton acceptor" evidence="3">
    <location>
        <position position="105"/>
    </location>
</feature>
<evidence type="ECO:0000313" key="4">
    <source>
        <dbReference type="EMBL" id="SFV39117.1"/>
    </source>
</evidence>
<gene>
    <name evidence="3" type="primary">rpiA</name>
    <name evidence="4" type="ORF">SAMN04488557_4142</name>
</gene>
<dbReference type="GO" id="GO:0009052">
    <property type="term" value="P:pentose-phosphate shunt, non-oxidative branch"/>
    <property type="evidence" value="ECO:0007669"/>
    <property type="project" value="UniProtKB-UniRule"/>
</dbReference>
<feature type="binding site" evidence="3">
    <location>
        <begin position="83"/>
        <end position="86"/>
    </location>
    <ligand>
        <name>substrate</name>
    </ligand>
</feature>
<comment type="similarity">
    <text evidence="3">Belongs to the ribose 5-phosphate isomerase family.</text>
</comment>
<feature type="binding site" evidence="3">
    <location>
        <begin position="96"/>
        <end position="99"/>
    </location>
    <ligand>
        <name>substrate</name>
    </ligand>
</feature>
<dbReference type="PANTHER" id="PTHR43748">
    <property type="entry name" value="RIBOSE-5-PHOSPHATE ISOMERASE 3, CHLOROPLASTIC-RELATED"/>
    <property type="match status" value="1"/>
</dbReference>
<dbReference type="RefSeq" id="WP_092869643.1">
    <property type="nucleotide sequence ID" value="NZ_FPCH01000005.1"/>
</dbReference>
<dbReference type="UniPathway" id="UPA00115">
    <property type="reaction ID" value="UER00412"/>
</dbReference>
<dbReference type="SUPFAM" id="SSF100950">
    <property type="entry name" value="NagB/RpiA/CoA transferase-like"/>
    <property type="match status" value="1"/>
</dbReference>
<sequence>MSTDDWKRQAAEQALTYVEDGMKLGLGTGSTAAKFVDLLGAKVKSGLKVVCVPTSEATRAQAAALGIPLTTLDETPELDLTIDGADEIDSDLRLIKGGGGALLREKIVAVASDRVVIIADNSKRVENLGLFPLPLEVVPFGLGATQNLIVKLAADCGCEGEVKLRVGTDGKPFVTDNGNHILDCAFGLIDDPEALDDALKLVPGVVESGLFIGIADVGIIAGPKGVEVLSGIETDFEEDF</sequence>
<dbReference type="Gene3D" id="3.30.70.260">
    <property type="match status" value="1"/>
</dbReference>
<dbReference type="FunFam" id="3.40.50.1360:FF:000001">
    <property type="entry name" value="Ribose-5-phosphate isomerase A"/>
    <property type="match status" value="1"/>
</dbReference>
<dbReference type="InterPro" id="IPR020672">
    <property type="entry name" value="Ribose5P_isomerase_typA_subgr"/>
</dbReference>
<comment type="subunit">
    <text evidence="3">Homodimer.</text>
</comment>
<dbReference type="EC" id="5.3.1.6" evidence="3"/>
<comment type="catalytic activity">
    <reaction evidence="1 3">
        <text>aldehydo-D-ribose 5-phosphate = D-ribulose 5-phosphate</text>
        <dbReference type="Rhea" id="RHEA:14657"/>
        <dbReference type="ChEBI" id="CHEBI:58121"/>
        <dbReference type="ChEBI" id="CHEBI:58273"/>
        <dbReference type="EC" id="5.3.1.6"/>
    </reaction>
</comment>
<accession>A0A1I7NWS2</accession>
<dbReference type="NCBIfam" id="NF001924">
    <property type="entry name" value="PRK00702.1"/>
    <property type="match status" value="1"/>
</dbReference>
<dbReference type="STRING" id="51670.SAMN04488557_4142"/>
<dbReference type="Gene3D" id="3.40.50.1360">
    <property type="match status" value="1"/>
</dbReference>
<proteinExistence type="inferred from homology"/>
<dbReference type="InterPro" id="IPR037171">
    <property type="entry name" value="NagB/RpiA_transferase-like"/>
</dbReference>
<dbReference type="GO" id="GO:0004751">
    <property type="term" value="F:ribose-5-phosphate isomerase activity"/>
    <property type="evidence" value="ECO:0007669"/>
    <property type="project" value="UniProtKB-UniRule"/>
</dbReference>
<dbReference type="OrthoDB" id="5870696at2"/>
<evidence type="ECO:0000256" key="1">
    <source>
        <dbReference type="ARBA" id="ARBA00001713"/>
    </source>
</evidence>
<dbReference type="AlphaFoldDB" id="A0A1I7NWS2"/>
<dbReference type="HAMAP" id="MF_00170">
    <property type="entry name" value="Rib_5P_isom_A"/>
    <property type="match status" value="1"/>
</dbReference>
<dbReference type="CDD" id="cd01398">
    <property type="entry name" value="RPI_A"/>
    <property type="match status" value="1"/>
</dbReference>
<dbReference type="SUPFAM" id="SSF75445">
    <property type="entry name" value="D-ribose-5-phosphate isomerase (RpiA), lid domain"/>
    <property type="match status" value="1"/>
</dbReference>
<organism evidence="4 5">
    <name type="scientific">Hyphomicrobium facile</name>
    <dbReference type="NCBI Taxonomy" id="51670"/>
    <lineage>
        <taxon>Bacteria</taxon>
        <taxon>Pseudomonadati</taxon>
        <taxon>Pseudomonadota</taxon>
        <taxon>Alphaproteobacteria</taxon>
        <taxon>Hyphomicrobiales</taxon>
        <taxon>Hyphomicrobiaceae</taxon>
        <taxon>Hyphomicrobium</taxon>
    </lineage>
</organism>
<comment type="pathway">
    <text evidence="3">Carbohydrate degradation; pentose phosphate pathway; D-ribose 5-phosphate from D-ribulose 5-phosphate (non-oxidative stage): step 1/1.</text>
</comment>
<dbReference type="InterPro" id="IPR050262">
    <property type="entry name" value="Ribose-5P_isomerase"/>
</dbReference>
<name>A0A1I7NWS2_9HYPH</name>
<reference evidence="5" key="1">
    <citation type="submission" date="2016-10" db="EMBL/GenBank/DDBJ databases">
        <authorList>
            <person name="Varghese N."/>
            <person name="Submissions S."/>
        </authorList>
    </citation>
    <scope>NUCLEOTIDE SEQUENCE [LARGE SCALE GENOMIC DNA]</scope>
    <source>
        <strain evidence="5">DSM 1565</strain>
    </source>
</reference>
<evidence type="ECO:0000313" key="5">
    <source>
        <dbReference type="Proteomes" id="UP000199423"/>
    </source>
</evidence>
<dbReference type="Pfam" id="PF06026">
    <property type="entry name" value="Rib_5-P_isom_A"/>
    <property type="match status" value="1"/>
</dbReference>
<keyword evidence="2 3" id="KW-0413">Isomerase</keyword>